<proteinExistence type="predicted"/>
<reference evidence="2" key="1">
    <citation type="submission" date="2016-11" db="UniProtKB">
        <authorList>
            <consortium name="WormBaseParasite"/>
        </authorList>
    </citation>
    <scope>IDENTIFICATION</scope>
</reference>
<accession>A0A1I8F6G1</accession>
<dbReference type="SUPFAM" id="SSF54001">
    <property type="entry name" value="Cysteine proteinases"/>
    <property type="match status" value="1"/>
</dbReference>
<evidence type="ECO:0000313" key="2">
    <source>
        <dbReference type="WBParaSite" id="maker-unitig_21018-snap-gene-0.2-mRNA-1"/>
    </source>
</evidence>
<dbReference type="Gene3D" id="3.90.260.10">
    <property type="entry name" value="Transglutaminase-like"/>
    <property type="match status" value="1"/>
</dbReference>
<dbReference type="PANTHER" id="PTHR11590">
    <property type="entry name" value="PROTEIN-GLUTAMINE GAMMA-GLUTAMYLTRANSFERASE"/>
    <property type="match status" value="1"/>
</dbReference>
<dbReference type="PANTHER" id="PTHR11590:SF40">
    <property type="entry name" value="HEMOCYTE PROTEIN-GLUTAMINE GAMMA-GLUTAMYLTRANSFERASE-LIKE PROTEIN"/>
    <property type="match status" value="1"/>
</dbReference>
<keyword evidence="1" id="KW-1185">Reference proteome</keyword>
<sequence>MPVQNESGEESKSDSTTLCVQLSAGFDAPVSKYRITKVTLFTRPSLAVSMEANVEILLIYNPFHIDDPVFMGVDKERQEFVMEDSGMLFLRATPAPGGAPASPGSSASSSLRSWTACCCCCPAPSWPGRSGPTPVKVARALSAVINSIDEGGLLVGNWSGNYEDGRSPTEWTGSLKIFRGISHATSGLRSRSRHPDP</sequence>
<dbReference type="InterPro" id="IPR036985">
    <property type="entry name" value="Transglutaminase-like_sf"/>
</dbReference>
<dbReference type="InterPro" id="IPR050779">
    <property type="entry name" value="Transglutaminase"/>
</dbReference>
<dbReference type="WBParaSite" id="maker-unitig_21018-snap-gene-0.2-mRNA-1">
    <property type="protein sequence ID" value="maker-unitig_21018-snap-gene-0.2-mRNA-1"/>
    <property type="gene ID" value="maker-unitig_21018-snap-gene-0.2"/>
</dbReference>
<dbReference type="InterPro" id="IPR038765">
    <property type="entry name" value="Papain-like_cys_pep_sf"/>
</dbReference>
<dbReference type="Proteomes" id="UP000095280">
    <property type="component" value="Unplaced"/>
</dbReference>
<evidence type="ECO:0000313" key="1">
    <source>
        <dbReference type="Proteomes" id="UP000095280"/>
    </source>
</evidence>
<name>A0A1I8F6G1_9PLAT</name>
<protein>
    <submittedName>
        <fullName evidence="2">C2 domain-containing protein</fullName>
    </submittedName>
</protein>
<dbReference type="GO" id="GO:0003810">
    <property type="term" value="F:protein-glutamine gamma-glutamyltransferase activity"/>
    <property type="evidence" value="ECO:0007669"/>
    <property type="project" value="TreeGrafter"/>
</dbReference>
<organism evidence="1 2">
    <name type="scientific">Macrostomum lignano</name>
    <dbReference type="NCBI Taxonomy" id="282301"/>
    <lineage>
        <taxon>Eukaryota</taxon>
        <taxon>Metazoa</taxon>
        <taxon>Spiralia</taxon>
        <taxon>Lophotrochozoa</taxon>
        <taxon>Platyhelminthes</taxon>
        <taxon>Rhabditophora</taxon>
        <taxon>Macrostomorpha</taxon>
        <taxon>Macrostomida</taxon>
        <taxon>Macrostomidae</taxon>
        <taxon>Macrostomum</taxon>
    </lineage>
</organism>
<dbReference type="AlphaFoldDB" id="A0A1I8F6G1"/>